<protein>
    <submittedName>
        <fullName evidence="2">Enoyl-CoA hydratase/isomerase family protein</fullName>
    </submittedName>
</protein>
<sequence>MSAYDRYKHLKFSSRSGVLTITLESGSTNAVTAGMHEDFKTLFTTINQDSDTKVVVITGAGERAFSAGGDVNDMVKLLSEPMVAAHSMREAGDMLYGLLRLEKPIIARINGHAIGLGATLALFCDLTYAVETAKIGDPHVAVGYTAGDGGALIWPQLIGYQRAREYLLTGDPIIAREAAEIGLITRAVKADKLDETVYGIADRLASGASFAINSTKQAINMVLRRQFEAVIEAHNGLELMSHFTADHAEAAHAFLEKRKPNFTGK</sequence>
<dbReference type="Proteomes" id="UP000643405">
    <property type="component" value="Unassembled WGS sequence"/>
</dbReference>
<dbReference type="CDD" id="cd06558">
    <property type="entry name" value="crotonase-like"/>
    <property type="match status" value="1"/>
</dbReference>
<dbReference type="InterPro" id="IPR029045">
    <property type="entry name" value="ClpP/crotonase-like_dom_sf"/>
</dbReference>
<dbReference type="Pfam" id="PF00378">
    <property type="entry name" value="ECH_1"/>
    <property type="match status" value="1"/>
</dbReference>
<dbReference type="PANTHER" id="PTHR43459">
    <property type="entry name" value="ENOYL-COA HYDRATASE"/>
    <property type="match status" value="1"/>
</dbReference>
<evidence type="ECO:0000313" key="3">
    <source>
        <dbReference type="Proteomes" id="UP000643405"/>
    </source>
</evidence>
<dbReference type="SUPFAM" id="SSF52096">
    <property type="entry name" value="ClpP/crotonase"/>
    <property type="match status" value="1"/>
</dbReference>
<dbReference type="RefSeq" id="WP_188166196.1">
    <property type="nucleotide sequence ID" value="NZ_JACVVX010000007.1"/>
</dbReference>
<keyword evidence="3" id="KW-1185">Reference proteome</keyword>
<evidence type="ECO:0000256" key="1">
    <source>
        <dbReference type="ARBA" id="ARBA00005254"/>
    </source>
</evidence>
<dbReference type="PANTHER" id="PTHR43459:SF3">
    <property type="entry name" value="ENOYL-COA HYDRATASE ECHA15 (ENOYL HYDRASE) (UNSATURATED ACYL-COA HYDRATASE) (CROTONASE)-RELATED"/>
    <property type="match status" value="1"/>
</dbReference>
<dbReference type="EMBL" id="JACVVX010000007">
    <property type="protein sequence ID" value="MBD0416753.1"/>
    <property type="molecule type" value="Genomic_DNA"/>
</dbReference>
<dbReference type="Gene3D" id="1.10.12.10">
    <property type="entry name" value="Lyase 2-enoyl-coa Hydratase, Chain A, domain 2"/>
    <property type="match status" value="1"/>
</dbReference>
<name>A0A8J6PYE5_9HYPH</name>
<gene>
    <name evidence="2" type="ORF">ICI42_19040</name>
</gene>
<reference evidence="2" key="1">
    <citation type="submission" date="2020-09" db="EMBL/GenBank/DDBJ databases">
        <title>Genome seq and assembly of Tianweitania sp.</title>
        <authorList>
            <person name="Chhetri G."/>
        </authorList>
    </citation>
    <scope>NUCLEOTIDE SEQUENCE</scope>
    <source>
        <strain evidence="2">Rool2</strain>
    </source>
</reference>
<dbReference type="InterPro" id="IPR014748">
    <property type="entry name" value="Enoyl-CoA_hydra_C"/>
</dbReference>
<comment type="similarity">
    <text evidence="1">Belongs to the enoyl-CoA hydratase/isomerase family.</text>
</comment>
<proteinExistence type="inferred from homology"/>
<comment type="caution">
    <text evidence="2">The sequence shown here is derived from an EMBL/GenBank/DDBJ whole genome shotgun (WGS) entry which is preliminary data.</text>
</comment>
<organism evidence="2 3">
    <name type="scientific">Oryzicola mucosus</name>
    <dbReference type="NCBI Taxonomy" id="2767425"/>
    <lineage>
        <taxon>Bacteria</taxon>
        <taxon>Pseudomonadati</taxon>
        <taxon>Pseudomonadota</taxon>
        <taxon>Alphaproteobacteria</taxon>
        <taxon>Hyphomicrobiales</taxon>
        <taxon>Phyllobacteriaceae</taxon>
        <taxon>Oryzicola</taxon>
    </lineage>
</organism>
<dbReference type="GO" id="GO:0003824">
    <property type="term" value="F:catalytic activity"/>
    <property type="evidence" value="ECO:0007669"/>
    <property type="project" value="UniProtKB-ARBA"/>
</dbReference>
<accession>A0A8J6PYE5</accession>
<dbReference type="AlphaFoldDB" id="A0A8J6PYE5"/>
<dbReference type="Gene3D" id="3.90.226.10">
    <property type="entry name" value="2-enoyl-CoA Hydratase, Chain A, domain 1"/>
    <property type="match status" value="1"/>
</dbReference>
<evidence type="ECO:0000313" key="2">
    <source>
        <dbReference type="EMBL" id="MBD0416753.1"/>
    </source>
</evidence>
<dbReference type="InterPro" id="IPR001753">
    <property type="entry name" value="Enoyl-CoA_hydra/iso"/>
</dbReference>